<reference evidence="11 12" key="1">
    <citation type="submission" date="2020-06" db="EMBL/GenBank/DDBJ databases">
        <title>Actinomadura xiongansis sp. nov., isolated from soil of Baiyangdian.</title>
        <authorList>
            <person name="Zhang X."/>
        </authorList>
    </citation>
    <scope>NUCLEOTIDE SEQUENCE [LARGE SCALE GENOMIC DNA]</scope>
    <source>
        <strain evidence="11 12">HBUM206468</strain>
    </source>
</reference>
<keyword evidence="4 8" id="KW-0812">Transmembrane</keyword>
<feature type="transmembrane region" description="Helical" evidence="8">
    <location>
        <begin position="29"/>
        <end position="49"/>
    </location>
</feature>
<dbReference type="Gene3D" id="3.40.50.1110">
    <property type="entry name" value="SGNH hydrolase"/>
    <property type="match status" value="1"/>
</dbReference>
<dbReference type="InterPro" id="IPR043968">
    <property type="entry name" value="SGNH"/>
</dbReference>
<dbReference type="CDD" id="cd00229">
    <property type="entry name" value="SGNH_hydrolase"/>
    <property type="match status" value="1"/>
</dbReference>
<feature type="transmembrane region" description="Helical" evidence="8">
    <location>
        <begin position="302"/>
        <end position="321"/>
    </location>
</feature>
<feature type="transmembrane region" description="Helical" evidence="8">
    <location>
        <begin position="70"/>
        <end position="89"/>
    </location>
</feature>
<sequence length="613" mass="67627">MARYAAVDGLRGIAILSVLLYHTNWFRNGLFGVDAFFVLSGFLTTLLLIREVERNGRIRVAAFYRRRFKRLMPGLMITLGLVVAVAYVTSPLKEARSISDQALGSVLQVANWAQIARGDSYWDHFGTISPLSAMWSLSITEQFYVVWPLVLVVAFALFRRAVLPVAVLTVLLFAGSAGVAPYLWNGSNSDFLYLATHTRAVAFMAGAAAAFVVYLAQRRTARRGRQPSGAVTALLTVVGLSSFVGIVFFSVKVSTYHDAWLYQGGLALVALLIGVLTASLCIERGPLVKALSLKPLMEIGQISYTIYLLHLPVYWLLLMAWPDLRPWALFILGTGLTWLTSMVMHYSIEQVRVREWRASRAIPLFTTVALVVGFSAYYLPAYVADSMRPDGKPLVLTLGDSMAEDFSTALSKHGDGFAVADGGQGGCGVMSPDKVRDKVNKVLVNWDACRRWETFWKDQLENSGPDAVLIHVGWDAAEQNIRGTWLTPCHPAYRTRYLKQLATAVDLVREEAPQAKILLMNERRENGAINADWGICFNKVVGQYVAKATPNVHLVDLDAFLCPHGKCLQYTPTGQRLYPDGDGVHLTNAGMGYVEPWLKKQISAALAGTAPKK</sequence>
<evidence type="ECO:0000256" key="4">
    <source>
        <dbReference type="ARBA" id="ARBA00022692"/>
    </source>
</evidence>
<evidence type="ECO:0000256" key="3">
    <source>
        <dbReference type="ARBA" id="ARBA00022679"/>
    </source>
</evidence>
<feature type="transmembrane region" description="Helical" evidence="8">
    <location>
        <begin position="261"/>
        <end position="282"/>
    </location>
</feature>
<keyword evidence="6 8" id="KW-0472">Membrane</keyword>
<accession>A0ABR7LNZ8</accession>
<organism evidence="11 12">
    <name type="scientific">Actinomadura alba</name>
    <dbReference type="NCBI Taxonomy" id="406431"/>
    <lineage>
        <taxon>Bacteria</taxon>
        <taxon>Bacillati</taxon>
        <taxon>Actinomycetota</taxon>
        <taxon>Actinomycetes</taxon>
        <taxon>Streptosporangiales</taxon>
        <taxon>Thermomonosporaceae</taxon>
        <taxon>Actinomadura</taxon>
    </lineage>
</organism>
<feature type="transmembrane region" description="Helical" evidence="8">
    <location>
        <begin position="165"/>
        <end position="184"/>
    </location>
</feature>
<feature type="transmembrane region" description="Helical" evidence="8">
    <location>
        <begin position="228"/>
        <end position="249"/>
    </location>
</feature>
<evidence type="ECO:0000313" key="12">
    <source>
        <dbReference type="Proteomes" id="UP000805614"/>
    </source>
</evidence>
<gene>
    <name evidence="11" type="ORF">HKK74_13330</name>
</gene>
<dbReference type="Pfam" id="PF19040">
    <property type="entry name" value="SGNH"/>
    <property type="match status" value="1"/>
</dbReference>
<dbReference type="Proteomes" id="UP000805614">
    <property type="component" value="Unassembled WGS sequence"/>
</dbReference>
<feature type="transmembrane region" description="Helical" evidence="8">
    <location>
        <begin position="196"/>
        <end position="216"/>
    </location>
</feature>
<evidence type="ECO:0000256" key="7">
    <source>
        <dbReference type="ARBA" id="ARBA00023315"/>
    </source>
</evidence>
<dbReference type="GO" id="GO:0016746">
    <property type="term" value="F:acyltransferase activity"/>
    <property type="evidence" value="ECO:0007669"/>
    <property type="project" value="UniProtKB-KW"/>
</dbReference>
<keyword evidence="7 11" id="KW-0012">Acyltransferase</keyword>
<feature type="transmembrane region" description="Helical" evidence="8">
    <location>
        <begin position="360"/>
        <end position="379"/>
    </location>
</feature>
<dbReference type="EMBL" id="JABVEC010000008">
    <property type="protein sequence ID" value="MBC6466481.1"/>
    <property type="molecule type" value="Genomic_DNA"/>
</dbReference>
<comment type="caution">
    <text evidence="11">The sequence shown here is derived from an EMBL/GenBank/DDBJ whole genome shotgun (WGS) entry which is preliminary data.</text>
</comment>
<keyword evidence="3" id="KW-0808">Transferase</keyword>
<evidence type="ECO:0000256" key="8">
    <source>
        <dbReference type="SAM" id="Phobius"/>
    </source>
</evidence>
<dbReference type="InterPro" id="IPR002656">
    <property type="entry name" value="Acyl_transf_3_dom"/>
</dbReference>
<evidence type="ECO:0000313" key="11">
    <source>
        <dbReference type="EMBL" id="MBC6466481.1"/>
    </source>
</evidence>
<evidence type="ECO:0000256" key="2">
    <source>
        <dbReference type="ARBA" id="ARBA00022475"/>
    </source>
</evidence>
<feature type="transmembrane region" description="Helical" evidence="8">
    <location>
        <begin position="142"/>
        <end position="158"/>
    </location>
</feature>
<dbReference type="SUPFAM" id="SSF52266">
    <property type="entry name" value="SGNH hydrolase"/>
    <property type="match status" value="1"/>
</dbReference>
<dbReference type="InterPro" id="IPR036514">
    <property type="entry name" value="SGNH_hydro_sf"/>
</dbReference>
<comment type="subcellular location">
    <subcellularLocation>
        <location evidence="1">Cell membrane</location>
        <topology evidence="1">Multi-pass membrane protein</topology>
    </subcellularLocation>
</comment>
<evidence type="ECO:0000256" key="1">
    <source>
        <dbReference type="ARBA" id="ARBA00004651"/>
    </source>
</evidence>
<evidence type="ECO:0000256" key="5">
    <source>
        <dbReference type="ARBA" id="ARBA00022989"/>
    </source>
</evidence>
<feature type="domain" description="Acyltransferase 3" evidence="9">
    <location>
        <begin position="5"/>
        <end position="344"/>
    </location>
</feature>
<evidence type="ECO:0000259" key="9">
    <source>
        <dbReference type="Pfam" id="PF01757"/>
    </source>
</evidence>
<keyword evidence="5 8" id="KW-1133">Transmembrane helix</keyword>
<proteinExistence type="predicted"/>
<name>A0ABR7LNZ8_9ACTN</name>
<evidence type="ECO:0000256" key="6">
    <source>
        <dbReference type="ARBA" id="ARBA00023136"/>
    </source>
</evidence>
<feature type="transmembrane region" description="Helical" evidence="8">
    <location>
        <begin position="327"/>
        <end position="348"/>
    </location>
</feature>
<dbReference type="RefSeq" id="WP_222722214.1">
    <property type="nucleotide sequence ID" value="NZ_BAAAOK010000009.1"/>
</dbReference>
<feature type="domain" description="SGNH" evidence="10">
    <location>
        <begin position="390"/>
        <end position="596"/>
    </location>
</feature>
<dbReference type="Pfam" id="PF01757">
    <property type="entry name" value="Acyl_transf_3"/>
    <property type="match status" value="1"/>
</dbReference>
<evidence type="ECO:0000259" key="10">
    <source>
        <dbReference type="Pfam" id="PF19040"/>
    </source>
</evidence>
<keyword evidence="12" id="KW-1185">Reference proteome</keyword>
<dbReference type="PANTHER" id="PTHR23028:SF53">
    <property type="entry name" value="ACYL_TRANSF_3 DOMAIN-CONTAINING PROTEIN"/>
    <property type="match status" value="1"/>
</dbReference>
<protein>
    <submittedName>
        <fullName evidence="11">Acyltransferase family protein</fullName>
    </submittedName>
</protein>
<keyword evidence="2" id="KW-1003">Cell membrane</keyword>
<dbReference type="PANTHER" id="PTHR23028">
    <property type="entry name" value="ACETYLTRANSFERASE"/>
    <property type="match status" value="1"/>
</dbReference>
<dbReference type="InterPro" id="IPR050879">
    <property type="entry name" value="Acyltransferase_3"/>
</dbReference>